<comment type="caution">
    <text evidence="2">The sequence shown here is derived from an EMBL/GenBank/DDBJ whole genome shotgun (WGS) entry which is preliminary data.</text>
</comment>
<evidence type="ECO:0000313" key="3">
    <source>
        <dbReference type="Proteomes" id="UP000828390"/>
    </source>
</evidence>
<gene>
    <name evidence="2" type="ORF">DPMN_105565</name>
</gene>
<dbReference type="AlphaFoldDB" id="A0A9D4K3G2"/>
<dbReference type="Proteomes" id="UP000828390">
    <property type="component" value="Unassembled WGS sequence"/>
</dbReference>
<proteinExistence type="predicted"/>
<sequence>MQNSQIINQIQLSEADLECISQKIHALFKSDLEDMVRSVVQAFIPQVITGINASLNDRIESLTQENKHLKNQVAELLCQADRAEQYSRRNCLRITGIPEARDEDTQWRI</sequence>
<protein>
    <submittedName>
        <fullName evidence="2">Uncharacterized protein</fullName>
    </submittedName>
</protein>
<keyword evidence="1" id="KW-0175">Coiled coil</keyword>
<organism evidence="2 3">
    <name type="scientific">Dreissena polymorpha</name>
    <name type="common">Zebra mussel</name>
    <name type="synonym">Mytilus polymorpha</name>
    <dbReference type="NCBI Taxonomy" id="45954"/>
    <lineage>
        <taxon>Eukaryota</taxon>
        <taxon>Metazoa</taxon>
        <taxon>Spiralia</taxon>
        <taxon>Lophotrochozoa</taxon>
        <taxon>Mollusca</taxon>
        <taxon>Bivalvia</taxon>
        <taxon>Autobranchia</taxon>
        <taxon>Heteroconchia</taxon>
        <taxon>Euheterodonta</taxon>
        <taxon>Imparidentia</taxon>
        <taxon>Neoheterodontei</taxon>
        <taxon>Myida</taxon>
        <taxon>Dreissenoidea</taxon>
        <taxon>Dreissenidae</taxon>
        <taxon>Dreissena</taxon>
    </lineage>
</organism>
<feature type="coiled-coil region" evidence="1">
    <location>
        <begin position="52"/>
        <end position="86"/>
    </location>
</feature>
<evidence type="ECO:0000313" key="2">
    <source>
        <dbReference type="EMBL" id="KAH3832284.1"/>
    </source>
</evidence>
<reference evidence="2" key="2">
    <citation type="submission" date="2020-11" db="EMBL/GenBank/DDBJ databases">
        <authorList>
            <person name="McCartney M.A."/>
            <person name="Auch B."/>
            <person name="Kono T."/>
            <person name="Mallez S."/>
            <person name="Becker A."/>
            <person name="Gohl D.M."/>
            <person name="Silverstein K.A.T."/>
            <person name="Koren S."/>
            <person name="Bechman K.B."/>
            <person name="Herman A."/>
            <person name="Abrahante J.E."/>
            <person name="Garbe J."/>
        </authorList>
    </citation>
    <scope>NUCLEOTIDE SEQUENCE</scope>
    <source>
        <strain evidence="2">Duluth1</strain>
        <tissue evidence="2">Whole animal</tissue>
    </source>
</reference>
<dbReference type="EMBL" id="JAIWYP010000004">
    <property type="protein sequence ID" value="KAH3832284.1"/>
    <property type="molecule type" value="Genomic_DNA"/>
</dbReference>
<name>A0A9D4K3G2_DREPO</name>
<reference evidence="2" key="1">
    <citation type="journal article" date="2019" name="bioRxiv">
        <title>The Genome of the Zebra Mussel, Dreissena polymorpha: A Resource for Invasive Species Research.</title>
        <authorList>
            <person name="McCartney M.A."/>
            <person name="Auch B."/>
            <person name="Kono T."/>
            <person name="Mallez S."/>
            <person name="Zhang Y."/>
            <person name="Obille A."/>
            <person name="Becker A."/>
            <person name="Abrahante J.E."/>
            <person name="Garbe J."/>
            <person name="Badalamenti J.P."/>
            <person name="Herman A."/>
            <person name="Mangelson H."/>
            <person name="Liachko I."/>
            <person name="Sullivan S."/>
            <person name="Sone E.D."/>
            <person name="Koren S."/>
            <person name="Silverstein K.A.T."/>
            <person name="Beckman K.B."/>
            <person name="Gohl D.M."/>
        </authorList>
    </citation>
    <scope>NUCLEOTIDE SEQUENCE</scope>
    <source>
        <strain evidence="2">Duluth1</strain>
        <tissue evidence="2">Whole animal</tissue>
    </source>
</reference>
<keyword evidence="3" id="KW-1185">Reference proteome</keyword>
<accession>A0A9D4K3G2</accession>
<evidence type="ECO:0000256" key="1">
    <source>
        <dbReference type="SAM" id="Coils"/>
    </source>
</evidence>